<name>A0A9D1S378_9MICC</name>
<evidence type="ECO:0000313" key="5">
    <source>
        <dbReference type="EMBL" id="HIW99137.1"/>
    </source>
</evidence>
<feature type="compositionally biased region" description="Basic and acidic residues" evidence="3">
    <location>
        <begin position="264"/>
        <end position="278"/>
    </location>
</feature>
<evidence type="ECO:0000256" key="2">
    <source>
        <dbReference type="ARBA" id="ARBA00023315"/>
    </source>
</evidence>
<dbReference type="SUPFAM" id="SSF69593">
    <property type="entry name" value="Glycerol-3-phosphate (1)-acyltransferase"/>
    <property type="match status" value="1"/>
</dbReference>
<evidence type="ECO:0000313" key="6">
    <source>
        <dbReference type="Proteomes" id="UP000824151"/>
    </source>
</evidence>
<keyword evidence="1" id="KW-0808">Transferase</keyword>
<dbReference type="Pfam" id="PF01553">
    <property type="entry name" value="Acyltransferase"/>
    <property type="match status" value="1"/>
</dbReference>
<gene>
    <name evidence="5" type="ORF">H9871_03240</name>
</gene>
<reference evidence="5" key="2">
    <citation type="submission" date="2021-04" db="EMBL/GenBank/DDBJ databases">
        <authorList>
            <person name="Gilroy R."/>
        </authorList>
    </citation>
    <scope>NUCLEOTIDE SEQUENCE</scope>
    <source>
        <strain evidence="5">ChiHejej3B27-3195</strain>
    </source>
</reference>
<dbReference type="GO" id="GO:0003841">
    <property type="term" value="F:1-acylglycerol-3-phosphate O-acyltransferase activity"/>
    <property type="evidence" value="ECO:0007669"/>
    <property type="project" value="TreeGrafter"/>
</dbReference>
<dbReference type="InterPro" id="IPR002123">
    <property type="entry name" value="Plipid/glycerol_acylTrfase"/>
</dbReference>
<proteinExistence type="predicted"/>
<dbReference type="PANTHER" id="PTHR10434">
    <property type="entry name" value="1-ACYL-SN-GLYCEROL-3-PHOSPHATE ACYLTRANSFERASE"/>
    <property type="match status" value="1"/>
</dbReference>
<dbReference type="GO" id="GO:0005886">
    <property type="term" value="C:plasma membrane"/>
    <property type="evidence" value="ECO:0007669"/>
    <property type="project" value="TreeGrafter"/>
</dbReference>
<feature type="region of interest" description="Disordered" evidence="3">
    <location>
        <begin position="264"/>
        <end position="313"/>
    </location>
</feature>
<dbReference type="AlphaFoldDB" id="A0A9D1S378"/>
<evidence type="ECO:0000259" key="4">
    <source>
        <dbReference type="SMART" id="SM00563"/>
    </source>
</evidence>
<keyword evidence="2 5" id="KW-0012">Acyltransferase</keyword>
<reference evidence="5" key="1">
    <citation type="journal article" date="2021" name="PeerJ">
        <title>Extensive microbial diversity within the chicken gut microbiome revealed by metagenomics and culture.</title>
        <authorList>
            <person name="Gilroy R."/>
            <person name="Ravi A."/>
            <person name="Getino M."/>
            <person name="Pursley I."/>
            <person name="Horton D.L."/>
            <person name="Alikhan N.F."/>
            <person name="Baker D."/>
            <person name="Gharbi K."/>
            <person name="Hall N."/>
            <person name="Watson M."/>
            <person name="Adriaenssens E.M."/>
            <person name="Foster-Nyarko E."/>
            <person name="Jarju S."/>
            <person name="Secka A."/>
            <person name="Antonio M."/>
            <person name="Oren A."/>
            <person name="Chaudhuri R.R."/>
            <person name="La Ragione R."/>
            <person name="Hildebrand F."/>
            <person name="Pallen M.J."/>
        </authorList>
    </citation>
    <scope>NUCLEOTIDE SEQUENCE</scope>
    <source>
        <strain evidence="5">ChiHejej3B27-3195</strain>
    </source>
</reference>
<dbReference type="CDD" id="cd07989">
    <property type="entry name" value="LPLAT_AGPAT-like"/>
    <property type="match status" value="1"/>
</dbReference>
<feature type="compositionally biased region" description="Polar residues" evidence="3">
    <location>
        <begin position="1"/>
        <end position="19"/>
    </location>
</feature>
<protein>
    <submittedName>
        <fullName evidence="5">1-acyl-sn-glycerol-3-phosphate acyltransferase</fullName>
    </submittedName>
</protein>
<dbReference type="GO" id="GO:0006654">
    <property type="term" value="P:phosphatidic acid biosynthetic process"/>
    <property type="evidence" value="ECO:0007669"/>
    <property type="project" value="TreeGrafter"/>
</dbReference>
<dbReference type="EMBL" id="DXGD01000119">
    <property type="protein sequence ID" value="HIW99137.1"/>
    <property type="molecule type" value="Genomic_DNA"/>
</dbReference>
<evidence type="ECO:0000256" key="3">
    <source>
        <dbReference type="SAM" id="MobiDB-lite"/>
    </source>
</evidence>
<dbReference type="SMART" id="SM00563">
    <property type="entry name" value="PlsC"/>
    <property type="match status" value="1"/>
</dbReference>
<feature type="compositionally biased region" description="Polar residues" evidence="3">
    <location>
        <begin position="28"/>
        <end position="42"/>
    </location>
</feature>
<evidence type="ECO:0000256" key="1">
    <source>
        <dbReference type="ARBA" id="ARBA00022679"/>
    </source>
</evidence>
<feature type="region of interest" description="Disordered" evidence="3">
    <location>
        <begin position="1"/>
        <end position="49"/>
    </location>
</feature>
<comment type="caution">
    <text evidence="5">The sequence shown here is derived from an EMBL/GenBank/DDBJ whole genome shotgun (WGS) entry which is preliminary data.</text>
</comment>
<sequence length="313" mass="33788">MRSSWTRSPGSAPTSSCPESDQIPVGLTTVTSPSGLESSDSAEPTAGRRRAPWPFKVAAAVVRPAMNGLMGKEWVGLETLPSNGYIAVANHVSEADPVAVAHAVYRAGHTPHFLAKDSLFTIPLLGRLMRGLQQVPVARADRRESQKSLEAAHEVLAQRGCIIIYPEGTLTRDPELWPMRCKSGAARLALATGAPLIPISQWGVQEFLGPYAKLPRIIPRPRYRLRVGREIDLSDLRGGPLTRSVLADATERVEAALTSGVAELRGEDPPEGIWDRGARCRVPRNQSSAAGRGKKPRHEESPTEPAAGEGEER</sequence>
<feature type="domain" description="Phospholipid/glycerol acyltransferase" evidence="4">
    <location>
        <begin position="85"/>
        <end position="204"/>
    </location>
</feature>
<accession>A0A9D1S378</accession>
<dbReference type="PANTHER" id="PTHR10434:SF55">
    <property type="entry name" value="POSSIBLE ACYLTRANSFERASE"/>
    <property type="match status" value="1"/>
</dbReference>
<organism evidence="5 6">
    <name type="scientific">Candidatus Nesterenkonia stercoripullorum</name>
    <dbReference type="NCBI Taxonomy" id="2838701"/>
    <lineage>
        <taxon>Bacteria</taxon>
        <taxon>Bacillati</taxon>
        <taxon>Actinomycetota</taxon>
        <taxon>Actinomycetes</taxon>
        <taxon>Micrococcales</taxon>
        <taxon>Micrococcaceae</taxon>
        <taxon>Nesterenkonia</taxon>
    </lineage>
</organism>
<dbReference type="Proteomes" id="UP000824151">
    <property type="component" value="Unassembled WGS sequence"/>
</dbReference>